<evidence type="ECO:0000313" key="2">
    <source>
        <dbReference type="Proteomes" id="UP000053477"/>
    </source>
</evidence>
<proteinExistence type="predicted"/>
<protein>
    <submittedName>
        <fullName evidence="1">Uncharacterized protein</fullName>
    </submittedName>
</protein>
<sequence length="161" mass="18357">MASYPRRPATGWNLEISTVISSRKGRLSAMPCDVSASKKGDISQIIPNVVFHPFLREAVLRSWQVEMFGTVCLFPAWWRAYRREESYIGDARCSVLQKILVFATSEVVRLGANGIRDIQAYRMNGGDEDLKAKVPDWSLSAKFLPHDSELWPEKGKRREVR</sequence>
<dbReference type="Proteomes" id="UP000053477">
    <property type="component" value="Unassembled WGS sequence"/>
</dbReference>
<name>A0A0H2RIB5_9AGAM</name>
<evidence type="ECO:0000313" key="1">
    <source>
        <dbReference type="EMBL" id="KLO04591.1"/>
    </source>
</evidence>
<organism evidence="1 2">
    <name type="scientific">Schizopora paradoxa</name>
    <dbReference type="NCBI Taxonomy" id="27342"/>
    <lineage>
        <taxon>Eukaryota</taxon>
        <taxon>Fungi</taxon>
        <taxon>Dikarya</taxon>
        <taxon>Basidiomycota</taxon>
        <taxon>Agaricomycotina</taxon>
        <taxon>Agaricomycetes</taxon>
        <taxon>Hymenochaetales</taxon>
        <taxon>Schizoporaceae</taxon>
        <taxon>Schizopora</taxon>
    </lineage>
</organism>
<dbReference type="InParanoid" id="A0A0H2RIB5"/>
<reference evidence="1 2" key="1">
    <citation type="submission" date="2015-04" db="EMBL/GenBank/DDBJ databases">
        <title>Complete genome sequence of Schizopora paradoxa KUC8140, a cosmopolitan wood degrader in East Asia.</title>
        <authorList>
            <consortium name="DOE Joint Genome Institute"/>
            <person name="Min B."/>
            <person name="Park H."/>
            <person name="Jang Y."/>
            <person name="Kim J.-J."/>
            <person name="Kim K.H."/>
            <person name="Pangilinan J."/>
            <person name="Lipzen A."/>
            <person name="Riley R."/>
            <person name="Grigoriev I.V."/>
            <person name="Spatafora J.W."/>
            <person name="Choi I.-G."/>
        </authorList>
    </citation>
    <scope>NUCLEOTIDE SEQUENCE [LARGE SCALE GENOMIC DNA]</scope>
    <source>
        <strain evidence="1 2">KUC8140</strain>
    </source>
</reference>
<dbReference type="EMBL" id="KQ086492">
    <property type="protein sequence ID" value="KLO04591.1"/>
    <property type="molecule type" value="Genomic_DNA"/>
</dbReference>
<gene>
    <name evidence="1" type="ORF">SCHPADRAFT_896918</name>
</gene>
<accession>A0A0H2RIB5</accession>
<keyword evidence="2" id="KW-1185">Reference proteome</keyword>
<dbReference type="AlphaFoldDB" id="A0A0H2RIB5"/>